<feature type="repeat" description="TPR" evidence="1">
    <location>
        <begin position="19"/>
        <end position="52"/>
    </location>
</feature>
<dbReference type="SUPFAM" id="SSF48452">
    <property type="entry name" value="TPR-like"/>
    <property type="match status" value="1"/>
</dbReference>
<feature type="non-terminal residue" evidence="2">
    <location>
        <position position="1"/>
    </location>
</feature>
<evidence type="ECO:0008006" key="4">
    <source>
        <dbReference type="Google" id="ProtNLM"/>
    </source>
</evidence>
<dbReference type="InterPro" id="IPR011990">
    <property type="entry name" value="TPR-like_helical_dom_sf"/>
</dbReference>
<dbReference type="Gene3D" id="1.25.40.10">
    <property type="entry name" value="Tetratricopeptide repeat domain"/>
    <property type="match status" value="1"/>
</dbReference>
<evidence type="ECO:0000313" key="2">
    <source>
        <dbReference type="EMBL" id="NOT32792.1"/>
    </source>
</evidence>
<dbReference type="EMBL" id="JABFRW010000014">
    <property type="protein sequence ID" value="NOT32792.1"/>
    <property type="molecule type" value="Genomic_DNA"/>
</dbReference>
<sequence>EWKAAREALAALAPAAGAPRAWAALGIAHQRLGEHAEAEAAFDRALLGTPAESSLRLNRGALRARRLDFDGARADFEPAGERHEARWNRAALRVLETVATTSGPAPRAAIEAARTDAGAPSSYWSDHTVGRLLFSALVERSHREYNASAEAELRDAEQWMEFDTFWDRALILHGYASLALATRVEALASEMAHSQLVTLRAEPPVRGASGSWIAAPLEAVAADLEHGEPAVAARRLATLMELPALRHYRVPCVACGRGALGVEACEEESEEFESE</sequence>
<keyword evidence="1" id="KW-0802">TPR repeat</keyword>
<evidence type="ECO:0000313" key="3">
    <source>
        <dbReference type="Proteomes" id="UP000580839"/>
    </source>
</evidence>
<comment type="caution">
    <text evidence="2">The sequence shown here is derived from an EMBL/GenBank/DDBJ whole genome shotgun (WGS) entry which is preliminary data.</text>
</comment>
<dbReference type="AlphaFoldDB" id="A0A849SBQ2"/>
<proteinExistence type="predicted"/>
<reference evidence="2 3" key="1">
    <citation type="submission" date="2020-04" db="EMBL/GenBank/DDBJ databases">
        <title>Metagenomic profiling of ammonia- and methane-oxidizing microorganisms in a Dutch drinking water treatment plant.</title>
        <authorList>
            <person name="Poghosyan L."/>
            <person name="Leucker S."/>
        </authorList>
    </citation>
    <scope>NUCLEOTIDE SEQUENCE [LARGE SCALE GENOMIC DNA]</scope>
    <source>
        <strain evidence="2">S-RSF-IL-03</strain>
    </source>
</reference>
<gene>
    <name evidence="2" type="ORF">HOP12_01345</name>
</gene>
<name>A0A849SBQ2_UNCEI</name>
<dbReference type="InterPro" id="IPR019734">
    <property type="entry name" value="TPR_rpt"/>
</dbReference>
<protein>
    <recommendedName>
        <fullName evidence="4">Tetratricopeptide repeat protein</fullName>
    </recommendedName>
</protein>
<accession>A0A849SBQ2</accession>
<organism evidence="2 3">
    <name type="scientific">Eiseniibacteriota bacterium</name>
    <dbReference type="NCBI Taxonomy" id="2212470"/>
    <lineage>
        <taxon>Bacteria</taxon>
        <taxon>Candidatus Eiseniibacteriota</taxon>
    </lineage>
</organism>
<dbReference type="Proteomes" id="UP000580839">
    <property type="component" value="Unassembled WGS sequence"/>
</dbReference>
<dbReference type="PROSITE" id="PS50005">
    <property type="entry name" value="TPR"/>
    <property type="match status" value="1"/>
</dbReference>
<evidence type="ECO:0000256" key="1">
    <source>
        <dbReference type="PROSITE-ProRule" id="PRU00339"/>
    </source>
</evidence>